<dbReference type="InterPro" id="IPR041413">
    <property type="entry name" value="MLTR_LBD"/>
</dbReference>
<keyword evidence="3" id="KW-1185">Reference proteome</keyword>
<evidence type="ECO:0000259" key="1">
    <source>
        <dbReference type="PROSITE" id="PS50943"/>
    </source>
</evidence>
<dbReference type="Proteomes" id="UP001268819">
    <property type="component" value="Unassembled WGS sequence"/>
</dbReference>
<dbReference type="Pfam" id="PF13560">
    <property type="entry name" value="HTH_31"/>
    <property type="match status" value="1"/>
</dbReference>
<protein>
    <submittedName>
        <fullName evidence="2">Transcriptional regulator with XRE-family HTH domain</fullName>
    </submittedName>
</protein>
<proteinExistence type="predicted"/>
<dbReference type="PANTHER" id="PTHR35010">
    <property type="entry name" value="BLL4672 PROTEIN-RELATED"/>
    <property type="match status" value="1"/>
</dbReference>
<dbReference type="SMART" id="SM00530">
    <property type="entry name" value="HTH_XRE"/>
    <property type="match status" value="1"/>
</dbReference>
<dbReference type="RefSeq" id="WP_310305366.1">
    <property type="nucleotide sequence ID" value="NZ_BAAAXB010000001.1"/>
</dbReference>
<dbReference type="SUPFAM" id="SSF47413">
    <property type="entry name" value="lambda repressor-like DNA-binding domains"/>
    <property type="match status" value="1"/>
</dbReference>
<dbReference type="EMBL" id="JAVDSG010000001">
    <property type="protein sequence ID" value="MDR6593087.1"/>
    <property type="molecule type" value="Genomic_DNA"/>
</dbReference>
<dbReference type="PANTHER" id="PTHR35010:SF2">
    <property type="entry name" value="BLL4672 PROTEIN"/>
    <property type="match status" value="1"/>
</dbReference>
<name>A0ABU1PR12_9PSEU</name>
<sequence>MDKHELASFLRRCRERLSPATVGLPVAGPRRTPGLRREEVAGLAHISTQYYTRLEQARGPRPSRHVLAALGRALRLTDAERAHLHALVGEAVAPPAGPPTEVPDRVLDLIERLPDTAAIVLDAKYDVLAWNPLAAALLEDFSALSPRDRNMIRRFFLRPDDPRRHYGLSHGDAFARFAAGHLRAAATRYPHDRATQALVAELLRHSREFAELWPTHDVTDSRHLVKSIDHEVVGRVEVTCDVLEVPERDQHLVLFTAAPGTPARDALRLLGVVGTQRMTTEDEPGRVSPP</sequence>
<dbReference type="InterPro" id="IPR010982">
    <property type="entry name" value="Lambda_DNA-bd_dom_sf"/>
</dbReference>
<dbReference type="InterPro" id="IPR001387">
    <property type="entry name" value="Cro/C1-type_HTH"/>
</dbReference>
<evidence type="ECO:0000313" key="2">
    <source>
        <dbReference type="EMBL" id="MDR6593087.1"/>
    </source>
</evidence>
<evidence type="ECO:0000313" key="3">
    <source>
        <dbReference type="Proteomes" id="UP001268819"/>
    </source>
</evidence>
<gene>
    <name evidence="2" type="ORF">J2S66_001471</name>
</gene>
<accession>A0ABU1PR12</accession>
<dbReference type="PROSITE" id="PS50943">
    <property type="entry name" value="HTH_CROC1"/>
    <property type="match status" value="1"/>
</dbReference>
<dbReference type="Pfam" id="PF17765">
    <property type="entry name" value="MLTR_LBD"/>
    <property type="match status" value="1"/>
</dbReference>
<organism evidence="2 3">
    <name type="scientific">Saccharothrix longispora</name>
    <dbReference type="NCBI Taxonomy" id="33920"/>
    <lineage>
        <taxon>Bacteria</taxon>
        <taxon>Bacillati</taxon>
        <taxon>Actinomycetota</taxon>
        <taxon>Actinomycetes</taxon>
        <taxon>Pseudonocardiales</taxon>
        <taxon>Pseudonocardiaceae</taxon>
        <taxon>Saccharothrix</taxon>
    </lineage>
</organism>
<reference evidence="2 3" key="1">
    <citation type="submission" date="2023-07" db="EMBL/GenBank/DDBJ databases">
        <title>Sequencing the genomes of 1000 actinobacteria strains.</title>
        <authorList>
            <person name="Klenk H.-P."/>
        </authorList>
    </citation>
    <scope>NUCLEOTIDE SEQUENCE [LARGE SCALE GENOMIC DNA]</scope>
    <source>
        <strain evidence="2 3">DSM 43749</strain>
    </source>
</reference>
<dbReference type="Gene3D" id="1.10.260.40">
    <property type="entry name" value="lambda repressor-like DNA-binding domains"/>
    <property type="match status" value="1"/>
</dbReference>
<comment type="caution">
    <text evidence="2">The sequence shown here is derived from an EMBL/GenBank/DDBJ whole genome shotgun (WGS) entry which is preliminary data.</text>
</comment>
<feature type="domain" description="HTH cro/C1-type" evidence="1">
    <location>
        <begin position="34"/>
        <end position="81"/>
    </location>
</feature>
<dbReference type="Gene3D" id="3.30.450.180">
    <property type="match status" value="1"/>
</dbReference>
<dbReference type="CDD" id="cd00093">
    <property type="entry name" value="HTH_XRE"/>
    <property type="match status" value="1"/>
</dbReference>